<dbReference type="InterPro" id="IPR008571">
    <property type="entry name" value="HerA-like"/>
</dbReference>
<protein>
    <recommendedName>
        <fullName evidence="3">ATP-binding protein</fullName>
    </recommendedName>
</protein>
<evidence type="ECO:0008006" key="3">
    <source>
        <dbReference type="Google" id="ProtNLM"/>
    </source>
</evidence>
<name>A0A327KK42_9BRAD</name>
<dbReference type="Proteomes" id="UP000249130">
    <property type="component" value="Unassembled WGS sequence"/>
</dbReference>
<sequence>AGKSWTLRRLLEQTAGRIQQILIDPEGDFAELGEALGLLRLEGHRLDGATLATAASRAREHRASVLLDLSELDREDQMKAVTAFLSALIAAPREHWLPCLVAIDEAHLFAPFGGFTEATSVRRAAIAALTDLMSRGRKRGLAGVLATQRLARLHKSVVSDVLNFMVGMNTLDLDIRRAAETIGWDARRAFDRLPMLEPGTFVMVGPAFSQSPCVAKVGPVATPHRGATPDVCAPVIDRDAASRLLDLDSLLADSAADQSILAERAEPVGLRQVRAFIRDPAFADAGRVWGALARVAPDGARIVDLGRTLNRTAEQITAALELLDRFGTVEFSGDGPGRAVRIGKGMRQ</sequence>
<evidence type="ECO:0000313" key="1">
    <source>
        <dbReference type="EMBL" id="RAI39089.1"/>
    </source>
</evidence>
<accession>A0A327KK42</accession>
<dbReference type="SUPFAM" id="SSF52540">
    <property type="entry name" value="P-loop containing nucleoside triphosphate hydrolases"/>
    <property type="match status" value="1"/>
</dbReference>
<gene>
    <name evidence="1" type="ORF">CH341_26565</name>
</gene>
<organism evidence="1 2">
    <name type="scientific">Rhodoplanes roseus</name>
    <dbReference type="NCBI Taxonomy" id="29409"/>
    <lineage>
        <taxon>Bacteria</taxon>
        <taxon>Pseudomonadati</taxon>
        <taxon>Pseudomonadota</taxon>
        <taxon>Alphaproteobacteria</taxon>
        <taxon>Hyphomicrobiales</taxon>
        <taxon>Nitrobacteraceae</taxon>
        <taxon>Rhodoplanes</taxon>
    </lineage>
</organism>
<dbReference type="AlphaFoldDB" id="A0A327KK42"/>
<dbReference type="PANTHER" id="PTHR42957:SF1">
    <property type="entry name" value="HELICASE MJ1565-RELATED"/>
    <property type="match status" value="1"/>
</dbReference>
<comment type="caution">
    <text evidence="1">The sequence shown here is derived from an EMBL/GenBank/DDBJ whole genome shotgun (WGS) entry which is preliminary data.</text>
</comment>
<reference evidence="1 2" key="1">
    <citation type="submission" date="2017-07" db="EMBL/GenBank/DDBJ databases">
        <title>Draft Genome Sequences of Select Purple Nonsulfur Bacteria.</title>
        <authorList>
            <person name="Lasarre B."/>
            <person name="Mckinlay J.B."/>
        </authorList>
    </citation>
    <scope>NUCLEOTIDE SEQUENCE [LARGE SCALE GENOMIC DNA]</scope>
    <source>
        <strain evidence="1 2">DSM 5909</strain>
    </source>
</reference>
<dbReference type="InterPro" id="IPR027417">
    <property type="entry name" value="P-loop_NTPase"/>
</dbReference>
<keyword evidence="2" id="KW-1185">Reference proteome</keyword>
<dbReference type="Gene3D" id="3.40.50.300">
    <property type="entry name" value="P-loop containing nucleotide triphosphate hydrolases"/>
    <property type="match status" value="1"/>
</dbReference>
<dbReference type="EMBL" id="NPEX01000312">
    <property type="protein sequence ID" value="RAI39089.1"/>
    <property type="molecule type" value="Genomic_DNA"/>
</dbReference>
<dbReference type="PANTHER" id="PTHR42957">
    <property type="entry name" value="HELICASE MJ1565-RELATED"/>
    <property type="match status" value="1"/>
</dbReference>
<proteinExistence type="predicted"/>
<evidence type="ECO:0000313" key="2">
    <source>
        <dbReference type="Proteomes" id="UP000249130"/>
    </source>
</evidence>
<feature type="non-terminal residue" evidence="1">
    <location>
        <position position="1"/>
    </location>
</feature>